<organism evidence="5 6">
    <name type="scientific">Chryseobacterium kwangjuense</name>
    <dbReference type="NCBI Taxonomy" id="267125"/>
    <lineage>
        <taxon>Bacteria</taxon>
        <taxon>Pseudomonadati</taxon>
        <taxon>Bacteroidota</taxon>
        <taxon>Flavobacteriia</taxon>
        <taxon>Flavobacteriales</taxon>
        <taxon>Weeksellaceae</taxon>
        <taxon>Chryseobacterium group</taxon>
        <taxon>Chryseobacterium</taxon>
    </lineage>
</organism>
<evidence type="ECO:0000256" key="1">
    <source>
        <dbReference type="ARBA" id="ARBA00010458"/>
    </source>
</evidence>
<evidence type="ECO:0000313" key="5">
    <source>
        <dbReference type="EMBL" id="KXH78516.1"/>
    </source>
</evidence>
<dbReference type="Pfam" id="PF03061">
    <property type="entry name" value="4HBT"/>
    <property type="match status" value="1"/>
</dbReference>
<dbReference type="InterPro" id="IPR006683">
    <property type="entry name" value="Thioestr_dom"/>
</dbReference>
<dbReference type="SUPFAM" id="SSF54637">
    <property type="entry name" value="Thioesterase/thiol ester dehydrase-isomerase"/>
    <property type="match status" value="1"/>
</dbReference>
<proteinExistence type="inferred from homology"/>
<dbReference type="EMBL" id="LPUR01000021">
    <property type="protein sequence ID" value="KXH78516.1"/>
    <property type="molecule type" value="Genomic_DNA"/>
</dbReference>
<dbReference type="InterPro" id="IPR040170">
    <property type="entry name" value="Cytosol_ACT"/>
</dbReference>
<dbReference type="PROSITE" id="PS51770">
    <property type="entry name" value="HOTDOG_ACOT"/>
    <property type="match status" value="1"/>
</dbReference>
<gene>
    <name evidence="5" type="ORF">AU378_22175</name>
</gene>
<feature type="domain" description="HotDog ACOT-type" evidence="4">
    <location>
        <begin position="8"/>
        <end position="120"/>
    </location>
</feature>
<reference evidence="5 6" key="2">
    <citation type="journal article" date="2016" name="Genome Announc.">
        <title>Draft Genome Sequence of a Biocontrol Rhizobacterium, Chryseobacterium kwangjuense Strain KJ1R5, Isolated from Pepper (Capsicum annuum).</title>
        <authorList>
            <person name="Jeong J.J."/>
            <person name="Park H."/>
            <person name="Park B.H."/>
            <person name="Mannaa M."/>
            <person name="Sang M.K."/>
            <person name="Choi I.G."/>
            <person name="Kim K.D."/>
        </authorList>
    </citation>
    <scope>NUCLEOTIDE SEQUENCE [LARGE SCALE GENOMIC DNA]</scope>
    <source>
        <strain evidence="5 6">KJ1R5</strain>
    </source>
</reference>
<dbReference type="PANTHER" id="PTHR11049">
    <property type="entry name" value="ACYL COENZYME A THIOESTER HYDROLASE"/>
    <property type="match status" value="1"/>
</dbReference>
<comment type="similarity">
    <text evidence="1">Belongs to the acyl coenzyme A hydrolase family.</text>
</comment>
<dbReference type="CDD" id="cd03442">
    <property type="entry name" value="BFIT_BACH"/>
    <property type="match status" value="1"/>
</dbReference>
<comment type="caution">
    <text evidence="5">The sequence shown here is derived from an EMBL/GenBank/DDBJ whole genome shotgun (WGS) entry which is preliminary data.</text>
</comment>
<evidence type="ECO:0000256" key="3">
    <source>
        <dbReference type="PROSITE-ProRule" id="PRU01106"/>
    </source>
</evidence>
<dbReference type="Proteomes" id="UP000070513">
    <property type="component" value="Unassembled WGS sequence"/>
</dbReference>
<reference evidence="6" key="1">
    <citation type="submission" date="2015-12" db="EMBL/GenBank/DDBJ databases">
        <title>Genome sequence of a biocontrol rhizobacterium Chryseobacterium kwangjuense strain KJ1R5 isolated from pepper (Capsicum annuum L.).</title>
        <authorList>
            <person name="Jeong J.-J."/>
            <person name="Park H."/>
            <person name="Mannaa M."/>
            <person name="Sang M.K."/>
            <person name="Choi I.-G."/>
            <person name="Kim K.D."/>
        </authorList>
    </citation>
    <scope>NUCLEOTIDE SEQUENCE [LARGE SCALE GENOMIC DNA]</scope>
    <source>
        <strain evidence="6">KJ1R5</strain>
    </source>
</reference>
<protein>
    <submittedName>
        <fullName evidence="5">Acyl-CoA thioesterase</fullName>
    </submittedName>
</protein>
<dbReference type="Gene3D" id="3.10.129.10">
    <property type="entry name" value="Hotdog Thioesterase"/>
    <property type="match status" value="1"/>
</dbReference>
<keyword evidence="2 3" id="KW-0378">Hydrolase</keyword>
<dbReference type="GO" id="GO:0052816">
    <property type="term" value="F:long-chain fatty acyl-CoA hydrolase activity"/>
    <property type="evidence" value="ECO:0007669"/>
    <property type="project" value="TreeGrafter"/>
</dbReference>
<dbReference type="RefSeq" id="WP_062654109.1">
    <property type="nucleotide sequence ID" value="NZ_LPUR01000021.1"/>
</dbReference>
<dbReference type="GO" id="GO:0005737">
    <property type="term" value="C:cytoplasm"/>
    <property type="evidence" value="ECO:0007669"/>
    <property type="project" value="TreeGrafter"/>
</dbReference>
<dbReference type="OrthoDB" id="9791628at2"/>
<dbReference type="InterPro" id="IPR029069">
    <property type="entry name" value="HotDog_dom_sf"/>
</dbReference>
<name>A0A135W0Q6_9FLAO</name>
<evidence type="ECO:0000259" key="4">
    <source>
        <dbReference type="PROSITE" id="PS51770"/>
    </source>
</evidence>
<dbReference type="AlphaFoldDB" id="A0A135W0Q6"/>
<evidence type="ECO:0000256" key="2">
    <source>
        <dbReference type="ARBA" id="ARBA00022801"/>
    </source>
</evidence>
<dbReference type="InterPro" id="IPR033120">
    <property type="entry name" value="HOTDOG_ACOT"/>
</dbReference>
<sequence>MAKVKKASESLTIMTNIVLPNETNSLRNLFGGELLAKMDRCASISAARHCERRVVTASVNHVSFNHPIPEGGVVVLESKVSRAFSTSMEVYVDVWLDDPINQKKIHTNEGIYTFVAVDEFNRPIPIPEMIPETEEEKLRHVAAFRRKELSLILSGRMKPLESVELKKLFQEPEETKESKKDKK</sequence>
<accession>A0A135W0Q6</accession>
<evidence type="ECO:0000313" key="6">
    <source>
        <dbReference type="Proteomes" id="UP000070513"/>
    </source>
</evidence>
<dbReference type="GO" id="GO:0006637">
    <property type="term" value="P:acyl-CoA metabolic process"/>
    <property type="evidence" value="ECO:0007669"/>
    <property type="project" value="TreeGrafter"/>
</dbReference>